<dbReference type="Pfam" id="PF01145">
    <property type="entry name" value="Band_7"/>
    <property type="match status" value="1"/>
</dbReference>
<organism evidence="2 3">
    <name type="scientific">Rhizophlyctis rosea</name>
    <dbReference type="NCBI Taxonomy" id="64517"/>
    <lineage>
        <taxon>Eukaryota</taxon>
        <taxon>Fungi</taxon>
        <taxon>Fungi incertae sedis</taxon>
        <taxon>Chytridiomycota</taxon>
        <taxon>Chytridiomycota incertae sedis</taxon>
        <taxon>Chytridiomycetes</taxon>
        <taxon>Rhizophlyctidales</taxon>
        <taxon>Rhizophlyctidaceae</taxon>
        <taxon>Rhizophlyctis</taxon>
    </lineage>
</organism>
<dbReference type="SMART" id="SM00244">
    <property type="entry name" value="PHB"/>
    <property type="match status" value="1"/>
</dbReference>
<dbReference type="EMBL" id="JADGJD010000127">
    <property type="protein sequence ID" value="KAJ3054587.1"/>
    <property type="molecule type" value="Genomic_DNA"/>
</dbReference>
<feature type="domain" description="Band 7" evidence="1">
    <location>
        <begin position="85"/>
        <end position="252"/>
    </location>
</feature>
<dbReference type="Proteomes" id="UP001212841">
    <property type="component" value="Unassembled WGS sequence"/>
</dbReference>
<dbReference type="InterPro" id="IPR001107">
    <property type="entry name" value="Band_7"/>
</dbReference>
<reference evidence="2" key="1">
    <citation type="submission" date="2020-05" db="EMBL/GenBank/DDBJ databases">
        <title>Phylogenomic resolution of chytrid fungi.</title>
        <authorList>
            <person name="Stajich J.E."/>
            <person name="Amses K."/>
            <person name="Simmons R."/>
            <person name="Seto K."/>
            <person name="Myers J."/>
            <person name="Bonds A."/>
            <person name="Quandt C.A."/>
            <person name="Barry K."/>
            <person name="Liu P."/>
            <person name="Grigoriev I."/>
            <person name="Longcore J.E."/>
            <person name="James T.Y."/>
        </authorList>
    </citation>
    <scope>NUCLEOTIDE SEQUENCE</scope>
    <source>
        <strain evidence="2">JEL0318</strain>
    </source>
</reference>
<dbReference type="Gene3D" id="3.30.479.30">
    <property type="entry name" value="Band 7 domain"/>
    <property type="match status" value="1"/>
</dbReference>
<dbReference type="AlphaFoldDB" id="A0AAD5SN80"/>
<evidence type="ECO:0000313" key="2">
    <source>
        <dbReference type="EMBL" id="KAJ3054587.1"/>
    </source>
</evidence>
<proteinExistence type="predicted"/>
<dbReference type="InterPro" id="IPR036013">
    <property type="entry name" value="Band_7/SPFH_dom_sf"/>
</dbReference>
<evidence type="ECO:0000259" key="1">
    <source>
        <dbReference type="SMART" id="SM00244"/>
    </source>
</evidence>
<dbReference type="SUPFAM" id="SSF117892">
    <property type="entry name" value="Band 7/SPFH domain"/>
    <property type="match status" value="1"/>
</dbReference>
<protein>
    <submittedName>
        <fullName evidence="2">Stomatin-like protein 2, mitochondrial</fullName>
    </submittedName>
</protein>
<sequence>MASRALTSALHRVASRRALANLQVRSLAPISRASHGLVVPYAHMPITDFQNGIPVDQVRHLEEREQSWDFWTTSEAFSNWKPGAMGVTFVPPGEIWVVGKRDGTVSKAIPEGTGWTTPLLETVLAVKSAHPVVQGIVPQGVTTKDGQKVDGYIVTYHKVIDAAASAAYVDPETNRQDSERAAANLVKKTFRREIGSLTLENNDLSASDKQALSEKILAALKKKADEYGLEPISVEIRGAFPVSEKVPARLRAMDPPPPAEDAFGHGLSADYWADVLTPPFFEKKTFGSAKYVRTPATVSLEWVVPSPPDFHHFNELPRMIAQRPEQGGKEVAKAKH</sequence>
<gene>
    <name evidence="2" type="primary">STOML2</name>
    <name evidence="2" type="ORF">HK097_001368</name>
</gene>
<comment type="caution">
    <text evidence="2">The sequence shown here is derived from an EMBL/GenBank/DDBJ whole genome shotgun (WGS) entry which is preliminary data.</text>
</comment>
<evidence type="ECO:0000313" key="3">
    <source>
        <dbReference type="Proteomes" id="UP001212841"/>
    </source>
</evidence>
<keyword evidence="3" id="KW-1185">Reference proteome</keyword>
<name>A0AAD5SN80_9FUNG</name>
<accession>A0AAD5SN80</accession>